<feature type="region of interest" description="Disordered" evidence="1">
    <location>
        <begin position="143"/>
        <end position="178"/>
    </location>
</feature>
<gene>
    <name evidence="2" type="ORF">SteCoe_15724</name>
</gene>
<evidence type="ECO:0000256" key="1">
    <source>
        <dbReference type="SAM" id="MobiDB-lite"/>
    </source>
</evidence>
<dbReference type="EMBL" id="MPUH01000306">
    <property type="protein sequence ID" value="OMJ83389.1"/>
    <property type="molecule type" value="Genomic_DNA"/>
</dbReference>
<evidence type="ECO:0000313" key="3">
    <source>
        <dbReference type="Proteomes" id="UP000187209"/>
    </source>
</evidence>
<feature type="compositionally biased region" description="Polar residues" evidence="1">
    <location>
        <begin position="212"/>
        <end position="225"/>
    </location>
</feature>
<feature type="compositionally biased region" description="Basic and acidic residues" evidence="1">
    <location>
        <begin position="50"/>
        <end position="80"/>
    </location>
</feature>
<name>A0A1R2C353_9CILI</name>
<feature type="compositionally biased region" description="Basic and acidic residues" evidence="1">
    <location>
        <begin position="99"/>
        <end position="123"/>
    </location>
</feature>
<reference evidence="2 3" key="1">
    <citation type="submission" date="2016-11" db="EMBL/GenBank/DDBJ databases">
        <title>The macronuclear genome of Stentor coeruleus: a giant cell with tiny introns.</title>
        <authorList>
            <person name="Slabodnick M."/>
            <person name="Ruby J.G."/>
            <person name="Reiff S.B."/>
            <person name="Swart E.C."/>
            <person name="Gosai S."/>
            <person name="Prabakaran S."/>
            <person name="Witkowska E."/>
            <person name="Larue G.E."/>
            <person name="Fisher S."/>
            <person name="Freeman R.M."/>
            <person name="Gunawardena J."/>
            <person name="Chu W."/>
            <person name="Stover N.A."/>
            <person name="Gregory B.D."/>
            <person name="Nowacki M."/>
            <person name="Derisi J."/>
            <person name="Roy S.W."/>
            <person name="Marshall W.F."/>
            <person name="Sood P."/>
        </authorList>
    </citation>
    <scope>NUCLEOTIDE SEQUENCE [LARGE SCALE GENOMIC DNA]</scope>
    <source>
        <strain evidence="2">WM001</strain>
    </source>
</reference>
<evidence type="ECO:0000313" key="2">
    <source>
        <dbReference type="EMBL" id="OMJ83389.1"/>
    </source>
</evidence>
<keyword evidence="3" id="KW-1185">Reference proteome</keyword>
<dbReference type="Proteomes" id="UP000187209">
    <property type="component" value="Unassembled WGS sequence"/>
</dbReference>
<accession>A0A1R2C353</accession>
<comment type="caution">
    <text evidence="2">The sequence shown here is derived from an EMBL/GenBank/DDBJ whole genome shotgun (WGS) entry which is preliminary data.</text>
</comment>
<organism evidence="2 3">
    <name type="scientific">Stentor coeruleus</name>
    <dbReference type="NCBI Taxonomy" id="5963"/>
    <lineage>
        <taxon>Eukaryota</taxon>
        <taxon>Sar</taxon>
        <taxon>Alveolata</taxon>
        <taxon>Ciliophora</taxon>
        <taxon>Postciliodesmatophora</taxon>
        <taxon>Heterotrichea</taxon>
        <taxon>Heterotrichida</taxon>
        <taxon>Stentoridae</taxon>
        <taxon>Stentor</taxon>
    </lineage>
</organism>
<feature type="compositionally biased region" description="Polar residues" evidence="1">
    <location>
        <begin position="146"/>
        <end position="164"/>
    </location>
</feature>
<feature type="compositionally biased region" description="Basic and acidic residues" evidence="1">
    <location>
        <begin position="228"/>
        <end position="254"/>
    </location>
</feature>
<feature type="region of interest" description="Disordered" evidence="1">
    <location>
        <begin position="41"/>
        <end position="123"/>
    </location>
</feature>
<feature type="region of interest" description="Disordered" evidence="1">
    <location>
        <begin position="212"/>
        <end position="254"/>
    </location>
</feature>
<proteinExistence type="predicted"/>
<dbReference type="AlphaFoldDB" id="A0A1R2C353"/>
<sequence length="277" mass="32011">MTEQELRIAKISSLLNSAIREKNSKDYKKALQMLEKCNPKPSLQQLLDAQAKESKHHFESQSKKKDEEPEVRSKKPKNDDEGSVNVDDMSLNQLEEELENLRKQDPEPGSYEKSKEEIEAEEEKRIQEVIKRYEKTFGRIKDLGSYRSNTGSVTGKSIVSSHPSKGSKASEFSTASQREAIEKLKKLDEEEEKIRKEKEELMKFLEMRSSCKSSSRPVTVSSMLSRQEIIDKEQKPELPRRQEKAPEKPLEKIVEEKKKTVKSVKPKDELQELFSNL</sequence>
<protein>
    <submittedName>
        <fullName evidence="2">Uncharacterized protein</fullName>
    </submittedName>
</protein>